<dbReference type="Proteomes" id="UP001155882">
    <property type="component" value="Unassembled WGS sequence"/>
</dbReference>
<dbReference type="InterPro" id="IPR016147">
    <property type="entry name" value="Pili_assmbl_chaperone_N"/>
</dbReference>
<keyword evidence="4" id="KW-0574">Periplasm</keyword>
<evidence type="ECO:0000256" key="6">
    <source>
        <dbReference type="ARBA" id="ARBA00023319"/>
    </source>
</evidence>
<comment type="subcellular location">
    <subcellularLocation>
        <location evidence="1 7">Periplasm</location>
    </subcellularLocation>
</comment>
<dbReference type="GO" id="GO:0071555">
    <property type="term" value="P:cell wall organization"/>
    <property type="evidence" value="ECO:0007669"/>
    <property type="project" value="InterPro"/>
</dbReference>
<dbReference type="SUPFAM" id="SSF49584">
    <property type="entry name" value="Periplasmic chaperone C-domain"/>
    <property type="match status" value="1"/>
</dbReference>
<evidence type="ECO:0000256" key="3">
    <source>
        <dbReference type="ARBA" id="ARBA00022729"/>
    </source>
</evidence>
<dbReference type="PANTHER" id="PTHR30251:SF2">
    <property type="entry name" value="FIMBRIAL CHAPERONE YADV-RELATED"/>
    <property type="match status" value="1"/>
</dbReference>
<dbReference type="GO" id="GO:0030288">
    <property type="term" value="C:outer membrane-bounded periplasmic space"/>
    <property type="evidence" value="ECO:0007669"/>
    <property type="project" value="InterPro"/>
</dbReference>
<keyword evidence="3 8" id="KW-0732">Signal</keyword>
<dbReference type="InterPro" id="IPR001829">
    <property type="entry name" value="Pili_assmbl_chaperone_bac"/>
</dbReference>
<evidence type="ECO:0000256" key="8">
    <source>
        <dbReference type="SAM" id="SignalP"/>
    </source>
</evidence>
<evidence type="ECO:0000313" key="10">
    <source>
        <dbReference type="EMBL" id="MBW3117519.1"/>
    </source>
</evidence>
<proteinExistence type="inferred from homology"/>
<evidence type="ECO:0000256" key="7">
    <source>
        <dbReference type="RuleBase" id="RU003918"/>
    </source>
</evidence>
<comment type="similarity">
    <text evidence="2 7">Belongs to the periplasmic pilus chaperone family.</text>
</comment>
<name>A0AAE2ZFG1_PRORE</name>
<reference evidence="10" key="1">
    <citation type="submission" date="2021-07" db="EMBL/GenBank/DDBJ databases">
        <authorList>
            <person name="Stanton E."/>
        </authorList>
    </citation>
    <scope>NUCLEOTIDE SEQUENCE</scope>
    <source>
        <strain evidence="10">2021EL-01139</strain>
    </source>
</reference>
<dbReference type="AlphaFoldDB" id="A0AAE2ZFG1"/>
<dbReference type="PROSITE" id="PS00635">
    <property type="entry name" value="PILI_CHAPERONE"/>
    <property type="match status" value="1"/>
</dbReference>
<feature type="signal peptide" evidence="8">
    <location>
        <begin position="1"/>
        <end position="24"/>
    </location>
</feature>
<sequence>MNIKTLSLGVLSALSLMGVSSAWAALSVDQSRYIFEGDKEAVSIVVENASPKTYGGQTWIENIKETDLRPTFVVTPPFFKVPGNGKQVLRVIKALERMPEDKESIYWVSLQEIPPKNNDGGLSVALRTKVKLLYRPASLMDGRKNAETGLSTKIIDGQTQLVNTTPYIFAIADVLGDNDVSVPLNDKQHEALAMFTPGDSVTLPKGATAKKVVSIDDLGHLGTHEIKGAIGSSDGTSATSDKSGAAS</sequence>
<comment type="caution">
    <text evidence="10">The sequence shown here is derived from an EMBL/GenBank/DDBJ whole genome shotgun (WGS) entry which is preliminary data.</text>
</comment>
<keyword evidence="6" id="KW-0393">Immunoglobulin domain</keyword>
<evidence type="ECO:0000256" key="5">
    <source>
        <dbReference type="ARBA" id="ARBA00023186"/>
    </source>
</evidence>
<accession>A0AAE2ZFG1</accession>
<dbReference type="InterPro" id="IPR008962">
    <property type="entry name" value="PapD-like_sf"/>
</dbReference>
<evidence type="ECO:0000313" key="11">
    <source>
        <dbReference type="Proteomes" id="UP001155882"/>
    </source>
</evidence>
<dbReference type="PANTHER" id="PTHR30251">
    <property type="entry name" value="PILUS ASSEMBLY CHAPERONE"/>
    <property type="match status" value="1"/>
</dbReference>
<dbReference type="InterPro" id="IPR013783">
    <property type="entry name" value="Ig-like_fold"/>
</dbReference>
<dbReference type="InterPro" id="IPR050643">
    <property type="entry name" value="Periplasmic_pilus_chap"/>
</dbReference>
<dbReference type="InterPro" id="IPR036316">
    <property type="entry name" value="Pili_assmbl_chap_C_dom_sf"/>
</dbReference>
<evidence type="ECO:0000256" key="1">
    <source>
        <dbReference type="ARBA" id="ARBA00004418"/>
    </source>
</evidence>
<dbReference type="PRINTS" id="PR00969">
    <property type="entry name" value="CHAPERONPILI"/>
</dbReference>
<dbReference type="SUPFAM" id="SSF49354">
    <property type="entry name" value="PapD-like"/>
    <property type="match status" value="1"/>
</dbReference>
<keyword evidence="5 7" id="KW-0143">Chaperone</keyword>
<feature type="domain" description="Pili assembly chaperone N-terminal" evidence="9">
    <location>
        <begin position="26"/>
        <end position="139"/>
    </location>
</feature>
<evidence type="ECO:0000256" key="4">
    <source>
        <dbReference type="ARBA" id="ARBA00022764"/>
    </source>
</evidence>
<evidence type="ECO:0000256" key="2">
    <source>
        <dbReference type="ARBA" id="ARBA00007399"/>
    </source>
</evidence>
<organism evidence="10 11">
    <name type="scientific">Providencia rettgeri</name>
    <dbReference type="NCBI Taxonomy" id="587"/>
    <lineage>
        <taxon>Bacteria</taxon>
        <taxon>Pseudomonadati</taxon>
        <taxon>Pseudomonadota</taxon>
        <taxon>Gammaproteobacteria</taxon>
        <taxon>Enterobacterales</taxon>
        <taxon>Morganellaceae</taxon>
        <taxon>Providencia</taxon>
    </lineage>
</organism>
<dbReference type="InterPro" id="IPR018046">
    <property type="entry name" value="Pili_assmbl_chaperone_CS"/>
</dbReference>
<evidence type="ECO:0000259" key="9">
    <source>
        <dbReference type="Pfam" id="PF00345"/>
    </source>
</evidence>
<dbReference type="Pfam" id="PF00345">
    <property type="entry name" value="PapD_N"/>
    <property type="match status" value="1"/>
</dbReference>
<gene>
    <name evidence="10" type="ORF">KYI77_13760</name>
</gene>
<dbReference type="RefSeq" id="WP_165879483.1">
    <property type="nucleotide sequence ID" value="NZ_JAAOIA010000007.1"/>
</dbReference>
<feature type="chain" id="PRO_5042074223" evidence="8">
    <location>
        <begin position="25"/>
        <end position="247"/>
    </location>
</feature>
<protein>
    <submittedName>
        <fullName evidence="10">Fimbria/pilus periplasmic chaperone</fullName>
    </submittedName>
</protein>
<dbReference type="Gene3D" id="2.60.40.10">
    <property type="entry name" value="Immunoglobulins"/>
    <property type="match status" value="2"/>
</dbReference>
<dbReference type="EMBL" id="JAHWLI010000044">
    <property type="protein sequence ID" value="MBW3117519.1"/>
    <property type="molecule type" value="Genomic_DNA"/>
</dbReference>